<evidence type="ECO:0000313" key="3">
    <source>
        <dbReference type="Proteomes" id="UP000325081"/>
    </source>
</evidence>
<name>A0A5A7P0V8_STRAF</name>
<protein>
    <submittedName>
        <fullName evidence="2">Segregation and condensation protein A</fullName>
    </submittedName>
</protein>
<evidence type="ECO:0000313" key="2">
    <source>
        <dbReference type="EMBL" id="GER26416.1"/>
    </source>
</evidence>
<reference evidence="3" key="1">
    <citation type="journal article" date="2019" name="Curr. Biol.">
        <title>Genome Sequence of Striga asiatica Provides Insight into the Evolution of Plant Parasitism.</title>
        <authorList>
            <person name="Yoshida S."/>
            <person name="Kim S."/>
            <person name="Wafula E.K."/>
            <person name="Tanskanen J."/>
            <person name="Kim Y.M."/>
            <person name="Honaas L."/>
            <person name="Yang Z."/>
            <person name="Spallek T."/>
            <person name="Conn C.E."/>
            <person name="Ichihashi Y."/>
            <person name="Cheong K."/>
            <person name="Cui S."/>
            <person name="Der J.P."/>
            <person name="Gundlach H."/>
            <person name="Jiao Y."/>
            <person name="Hori C."/>
            <person name="Ishida J.K."/>
            <person name="Kasahara H."/>
            <person name="Kiba T."/>
            <person name="Kim M.S."/>
            <person name="Koo N."/>
            <person name="Laohavisit A."/>
            <person name="Lee Y.H."/>
            <person name="Lumba S."/>
            <person name="McCourt P."/>
            <person name="Mortimer J.C."/>
            <person name="Mutuku J.M."/>
            <person name="Nomura T."/>
            <person name="Sasaki-Sekimoto Y."/>
            <person name="Seto Y."/>
            <person name="Wang Y."/>
            <person name="Wakatake T."/>
            <person name="Sakakibara H."/>
            <person name="Demura T."/>
            <person name="Yamaguchi S."/>
            <person name="Yoneyama K."/>
            <person name="Manabe R.I."/>
            <person name="Nelson D.C."/>
            <person name="Schulman A.H."/>
            <person name="Timko M.P."/>
            <person name="dePamphilis C.W."/>
            <person name="Choi D."/>
            <person name="Shirasu K."/>
        </authorList>
    </citation>
    <scope>NUCLEOTIDE SEQUENCE [LARGE SCALE GENOMIC DNA]</scope>
    <source>
        <strain evidence="3">cv. UVA1</strain>
    </source>
</reference>
<keyword evidence="3" id="KW-1185">Reference proteome</keyword>
<feature type="compositionally biased region" description="Basic and acidic residues" evidence="1">
    <location>
        <begin position="1"/>
        <end position="17"/>
    </location>
</feature>
<comment type="caution">
    <text evidence="2">The sequence shown here is derived from an EMBL/GenBank/DDBJ whole genome shotgun (WGS) entry which is preliminary data.</text>
</comment>
<evidence type="ECO:0000256" key="1">
    <source>
        <dbReference type="SAM" id="MobiDB-lite"/>
    </source>
</evidence>
<proteinExistence type="predicted"/>
<dbReference type="EMBL" id="BKCP01001113">
    <property type="protein sequence ID" value="GER26416.1"/>
    <property type="molecule type" value="Genomic_DNA"/>
</dbReference>
<organism evidence="2 3">
    <name type="scientific">Striga asiatica</name>
    <name type="common">Asiatic witchweed</name>
    <name type="synonym">Buchnera asiatica</name>
    <dbReference type="NCBI Taxonomy" id="4170"/>
    <lineage>
        <taxon>Eukaryota</taxon>
        <taxon>Viridiplantae</taxon>
        <taxon>Streptophyta</taxon>
        <taxon>Embryophyta</taxon>
        <taxon>Tracheophyta</taxon>
        <taxon>Spermatophyta</taxon>
        <taxon>Magnoliopsida</taxon>
        <taxon>eudicotyledons</taxon>
        <taxon>Gunneridae</taxon>
        <taxon>Pentapetalae</taxon>
        <taxon>asterids</taxon>
        <taxon>lamiids</taxon>
        <taxon>Lamiales</taxon>
        <taxon>Orobanchaceae</taxon>
        <taxon>Buchnereae</taxon>
        <taxon>Striga</taxon>
    </lineage>
</organism>
<accession>A0A5A7P0V8</accession>
<feature type="region of interest" description="Disordered" evidence="1">
    <location>
        <begin position="1"/>
        <end position="20"/>
    </location>
</feature>
<dbReference type="AlphaFoldDB" id="A0A5A7P0V8"/>
<sequence length="114" mass="12826">MEARVGDSSDTKRDIDRSSNINITDLDLPNKNVVVSTNQKLDMCGGGGAEKIEHDFYIVFLRDQTTNERPTLVETHLNILSSLKGRLMVWIKLPRFSETNTGSYTRQDHGISSD</sequence>
<gene>
    <name evidence="2" type="ORF">STAS_02067</name>
</gene>
<dbReference type="Proteomes" id="UP000325081">
    <property type="component" value="Unassembled WGS sequence"/>
</dbReference>